<reference evidence="3" key="1">
    <citation type="submission" date="2013-09" db="EMBL/GenBank/DDBJ databases">
        <title>Corchorus olitorius genome sequencing.</title>
        <authorList>
            <person name="Alam M."/>
            <person name="Haque M.S."/>
            <person name="Islam M.S."/>
            <person name="Emdad E.M."/>
            <person name="Islam M.M."/>
            <person name="Ahmed B."/>
            <person name="Halim A."/>
            <person name="Hossen Q.M.M."/>
            <person name="Hossain M.Z."/>
            <person name="Ahmed R."/>
            <person name="Khan M.M."/>
            <person name="Islam R."/>
            <person name="Rashid M.M."/>
            <person name="Khan S.A."/>
            <person name="Rahman M.S."/>
            <person name="Alam M."/>
            <person name="Yahiya A.S."/>
            <person name="Khan M.S."/>
            <person name="Azam M.S."/>
            <person name="Haque T."/>
            <person name="Lashkar M.Z.H."/>
            <person name="Akhand A.I."/>
            <person name="Morshed G."/>
            <person name="Roy S."/>
            <person name="Uddin K.S."/>
            <person name="Rabeya T."/>
            <person name="Hossain A.S."/>
            <person name="Chowdhury A."/>
            <person name="Snigdha A.R."/>
            <person name="Mortoza M.S."/>
            <person name="Matin S.A."/>
            <person name="Hoque S.M.E."/>
            <person name="Islam M.K."/>
            <person name="Roy D.K."/>
            <person name="Haider R."/>
            <person name="Moosa M.M."/>
            <person name="Elias S.M."/>
            <person name="Hasan A.M."/>
            <person name="Jahan S."/>
            <person name="Shafiuddin M."/>
            <person name="Mahmood N."/>
            <person name="Shommy N.S."/>
        </authorList>
    </citation>
    <scope>NUCLEOTIDE SEQUENCE [LARGE SCALE GENOMIC DNA]</scope>
    <source>
        <strain evidence="3">cv. O-4</strain>
    </source>
</reference>
<evidence type="ECO:0000313" key="2">
    <source>
        <dbReference type="EMBL" id="OMP14294.1"/>
    </source>
</evidence>
<organism evidence="2 3">
    <name type="scientific">Corchorus olitorius</name>
    <dbReference type="NCBI Taxonomy" id="93759"/>
    <lineage>
        <taxon>Eukaryota</taxon>
        <taxon>Viridiplantae</taxon>
        <taxon>Streptophyta</taxon>
        <taxon>Embryophyta</taxon>
        <taxon>Tracheophyta</taxon>
        <taxon>Spermatophyta</taxon>
        <taxon>Magnoliopsida</taxon>
        <taxon>eudicotyledons</taxon>
        <taxon>Gunneridae</taxon>
        <taxon>Pentapetalae</taxon>
        <taxon>rosids</taxon>
        <taxon>malvids</taxon>
        <taxon>Malvales</taxon>
        <taxon>Malvaceae</taxon>
        <taxon>Grewioideae</taxon>
        <taxon>Apeibeae</taxon>
        <taxon>Corchorus</taxon>
    </lineage>
</organism>
<feature type="chain" id="PRO_5012955315" evidence="1">
    <location>
        <begin position="24"/>
        <end position="131"/>
    </location>
</feature>
<accession>A0A1R3L4N7</accession>
<dbReference type="STRING" id="93759.A0A1R3L4N7"/>
<comment type="caution">
    <text evidence="2">The sequence shown here is derived from an EMBL/GenBank/DDBJ whole genome shotgun (WGS) entry which is preliminary data.</text>
</comment>
<dbReference type="EMBL" id="AWUE01000585">
    <property type="protein sequence ID" value="OMP14294.1"/>
    <property type="molecule type" value="Genomic_DNA"/>
</dbReference>
<dbReference type="OrthoDB" id="1884766at2759"/>
<keyword evidence="1" id="KW-0732">Signal</keyword>
<name>A0A1R3L4N7_9ROSI</name>
<proteinExistence type="predicted"/>
<sequence length="131" mass="14949">MSTIKGVAMLVVVYMAVAEPSSARDAAILLWIAGVLDPSLWFYYCAICDTSAHLQCVLGRYPFMKPGKIYPQSNQLHQHDLIFVKKIHYCFRECFECGDPCEELALECINSECRCIVHWKCVAPSHLTWYP</sequence>
<gene>
    <name evidence="2" type="ORF">COLO4_00085</name>
</gene>
<dbReference type="AlphaFoldDB" id="A0A1R3L4N7"/>
<feature type="signal peptide" evidence="1">
    <location>
        <begin position="1"/>
        <end position="23"/>
    </location>
</feature>
<evidence type="ECO:0000256" key="1">
    <source>
        <dbReference type="SAM" id="SignalP"/>
    </source>
</evidence>
<evidence type="ECO:0000313" key="3">
    <source>
        <dbReference type="Proteomes" id="UP000187203"/>
    </source>
</evidence>
<dbReference type="Proteomes" id="UP000187203">
    <property type="component" value="Unassembled WGS sequence"/>
</dbReference>
<keyword evidence="3" id="KW-1185">Reference proteome</keyword>
<protein>
    <submittedName>
        <fullName evidence="2">Uncharacterized protein</fullName>
    </submittedName>
</protein>